<dbReference type="Gene3D" id="1.20.1050.10">
    <property type="match status" value="1"/>
</dbReference>
<evidence type="ECO:0000313" key="3">
    <source>
        <dbReference type="Proteomes" id="UP000054549"/>
    </source>
</evidence>
<protein>
    <recommendedName>
        <fullName evidence="1">GST N-terminal domain-containing protein</fullName>
    </recommendedName>
</protein>
<dbReference type="PROSITE" id="PS50404">
    <property type="entry name" value="GST_NTER"/>
    <property type="match status" value="1"/>
</dbReference>
<dbReference type="InterPro" id="IPR036249">
    <property type="entry name" value="Thioredoxin-like_sf"/>
</dbReference>
<dbReference type="SUPFAM" id="SSF47616">
    <property type="entry name" value="GST C-terminal domain-like"/>
    <property type="match status" value="1"/>
</dbReference>
<name>A0A0C2TAE5_AMAMK</name>
<dbReference type="InterPro" id="IPR054416">
    <property type="entry name" value="GST_UstS-like_C"/>
</dbReference>
<dbReference type="InterPro" id="IPR004045">
    <property type="entry name" value="Glutathione_S-Trfase_N"/>
</dbReference>
<dbReference type="InterPro" id="IPR036282">
    <property type="entry name" value="Glutathione-S-Trfase_C_sf"/>
</dbReference>
<dbReference type="SUPFAM" id="SSF52833">
    <property type="entry name" value="Thioredoxin-like"/>
    <property type="match status" value="1"/>
</dbReference>
<dbReference type="Pfam" id="PF22041">
    <property type="entry name" value="GST_C_7"/>
    <property type="match status" value="1"/>
</dbReference>
<gene>
    <name evidence="2" type="ORF">M378DRAFT_164093</name>
</gene>
<dbReference type="Pfam" id="PF13409">
    <property type="entry name" value="GST_N_2"/>
    <property type="match status" value="1"/>
</dbReference>
<dbReference type="EMBL" id="KN818256">
    <property type="protein sequence ID" value="KIL63669.1"/>
    <property type="molecule type" value="Genomic_DNA"/>
</dbReference>
<dbReference type="Gene3D" id="3.40.30.10">
    <property type="entry name" value="Glutaredoxin"/>
    <property type="match status" value="1"/>
</dbReference>
<evidence type="ECO:0000313" key="2">
    <source>
        <dbReference type="EMBL" id="KIL63669.1"/>
    </source>
</evidence>
<organism evidence="2 3">
    <name type="scientific">Amanita muscaria (strain Koide BX008)</name>
    <dbReference type="NCBI Taxonomy" id="946122"/>
    <lineage>
        <taxon>Eukaryota</taxon>
        <taxon>Fungi</taxon>
        <taxon>Dikarya</taxon>
        <taxon>Basidiomycota</taxon>
        <taxon>Agaricomycotina</taxon>
        <taxon>Agaricomycetes</taxon>
        <taxon>Agaricomycetidae</taxon>
        <taxon>Agaricales</taxon>
        <taxon>Pluteineae</taxon>
        <taxon>Amanitaceae</taxon>
        <taxon>Amanita</taxon>
    </lineage>
</organism>
<keyword evidence="3" id="KW-1185">Reference proteome</keyword>
<dbReference type="AlphaFoldDB" id="A0A0C2TAE5"/>
<sequence>MSKIIFFDLASKKPEWPWGPNNWRTRYTLNYKGIPYDTEWIEFPDIAPKSKALGIPPGETDHLGNPQYCVPAIWDPTTQTGISNSYEIAKYLDRAYPNTPPVMFDGIDEWYDKIVAIPRTVKSMARFIVPLSYDEVLSEASKPYFKKTREEAFGCTLDELKPQNEEERKRLWEVDVKGGFEAIDEWVSDRGKRQSTFFRGEEPCYVDFALGGYLMWFKLLFGEESEMWKDISERWNEGRIGKFFKSLEKYEKPRE</sequence>
<evidence type="ECO:0000259" key="1">
    <source>
        <dbReference type="PROSITE" id="PS50404"/>
    </source>
</evidence>
<dbReference type="STRING" id="946122.A0A0C2TAE5"/>
<dbReference type="Proteomes" id="UP000054549">
    <property type="component" value="Unassembled WGS sequence"/>
</dbReference>
<dbReference type="HOGENOM" id="CLU_011226_4_0_1"/>
<dbReference type="InParanoid" id="A0A0C2TAE5"/>
<reference evidence="2 3" key="1">
    <citation type="submission" date="2014-04" db="EMBL/GenBank/DDBJ databases">
        <title>Evolutionary Origins and Diversification of the Mycorrhizal Mutualists.</title>
        <authorList>
            <consortium name="DOE Joint Genome Institute"/>
            <consortium name="Mycorrhizal Genomics Consortium"/>
            <person name="Kohler A."/>
            <person name="Kuo A."/>
            <person name="Nagy L.G."/>
            <person name="Floudas D."/>
            <person name="Copeland A."/>
            <person name="Barry K.W."/>
            <person name="Cichocki N."/>
            <person name="Veneault-Fourrey C."/>
            <person name="LaButti K."/>
            <person name="Lindquist E.A."/>
            <person name="Lipzen A."/>
            <person name="Lundell T."/>
            <person name="Morin E."/>
            <person name="Murat C."/>
            <person name="Riley R."/>
            <person name="Ohm R."/>
            <person name="Sun H."/>
            <person name="Tunlid A."/>
            <person name="Henrissat B."/>
            <person name="Grigoriev I.V."/>
            <person name="Hibbett D.S."/>
            <person name="Martin F."/>
        </authorList>
    </citation>
    <scope>NUCLEOTIDE SEQUENCE [LARGE SCALE GENOMIC DNA]</scope>
    <source>
        <strain evidence="2 3">Koide BX008</strain>
    </source>
</reference>
<proteinExistence type="predicted"/>
<feature type="domain" description="GST N-terminal" evidence="1">
    <location>
        <begin position="9"/>
        <end position="100"/>
    </location>
</feature>
<dbReference type="OrthoDB" id="4951845at2759"/>
<accession>A0A0C2TAE5</accession>